<feature type="region of interest" description="Disordered" evidence="1">
    <location>
        <begin position="38"/>
        <end position="91"/>
    </location>
</feature>
<reference evidence="2 3" key="1">
    <citation type="submission" date="2017-11" db="EMBL/GenBank/DDBJ databases">
        <title>De-novo sequencing of pomegranate (Punica granatum L.) genome.</title>
        <authorList>
            <person name="Akparov Z."/>
            <person name="Amiraslanov A."/>
            <person name="Hajiyeva S."/>
            <person name="Abbasov M."/>
            <person name="Kaur K."/>
            <person name="Hamwieh A."/>
            <person name="Solovyev V."/>
            <person name="Salamov A."/>
            <person name="Braich B."/>
            <person name="Kosarev P."/>
            <person name="Mahmoud A."/>
            <person name="Hajiyev E."/>
            <person name="Babayeva S."/>
            <person name="Izzatullayeva V."/>
            <person name="Mammadov A."/>
            <person name="Mammadov A."/>
            <person name="Sharifova S."/>
            <person name="Ojaghi J."/>
            <person name="Eynullazada K."/>
            <person name="Bayramov B."/>
            <person name="Abdulazimova A."/>
            <person name="Shahmuradov I."/>
        </authorList>
    </citation>
    <scope>NUCLEOTIDE SEQUENCE [LARGE SCALE GENOMIC DNA]</scope>
    <source>
        <strain evidence="3">cv. AG2017</strain>
        <tissue evidence="2">Leaf</tissue>
    </source>
</reference>
<organism evidence="2 3">
    <name type="scientific">Punica granatum</name>
    <name type="common">Pomegranate</name>
    <dbReference type="NCBI Taxonomy" id="22663"/>
    <lineage>
        <taxon>Eukaryota</taxon>
        <taxon>Viridiplantae</taxon>
        <taxon>Streptophyta</taxon>
        <taxon>Embryophyta</taxon>
        <taxon>Tracheophyta</taxon>
        <taxon>Spermatophyta</taxon>
        <taxon>Magnoliopsida</taxon>
        <taxon>eudicotyledons</taxon>
        <taxon>Gunneridae</taxon>
        <taxon>Pentapetalae</taxon>
        <taxon>rosids</taxon>
        <taxon>malvids</taxon>
        <taxon>Myrtales</taxon>
        <taxon>Lythraceae</taxon>
        <taxon>Punica</taxon>
    </lineage>
</organism>
<proteinExistence type="predicted"/>
<comment type="caution">
    <text evidence="2">The sequence shown here is derived from an EMBL/GenBank/DDBJ whole genome shotgun (WGS) entry which is preliminary data.</text>
</comment>
<keyword evidence="3" id="KW-1185">Reference proteome</keyword>
<evidence type="ECO:0000313" key="2">
    <source>
        <dbReference type="EMBL" id="PKI37225.1"/>
    </source>
</evidence>
<feature type="region of interest" description="Disordered" evidence="1">
    <location>
        <begin position="103"/>
        <end position="132"/>
    </location>
</feature>
<sequence>MDCLLNVAGLLSGFRPTRESNIAELIRVSELSFKHVSSTADTAAMDEKKTAKDGDATARTTNNNDNDIKSQVKRIKKGLERTRPASIRNQPMVNVPICTPVSRGGSSSALLCSASPVSPEEGANIDSVTASC</sequence>
<evidence type="ECO:0000313" key="3">
    <source>
        <dbReference type="Proteomes" id="UP000233551"/>
    </source>
</evidence>
<accession>A0A2I0HZT9</accession>
<dbReference type="EMBL" id="PGOL01004509">
    <property type="protein sequence ID" value="PKI37225.1"/>
    <property type="molecule type" value="Genomic_DNA"/>
</dbReference>
<gene>
    <name evidence="2" type="ORF">CRG98_042377</name>
</gene>
<name>A0A2I0HZT9_PUNGR</name>
<feature type="compositionally biased region" description="Low complexity" evidence="1">
    <location>
        <begin position="103"/>
        <end position="119"/>
    </location>
</feature>
<dbReference type="AlphaFoldDB" id="A0A2I0HZT9"/>
<feature type="compositionally biased region" description="Basic and acidic residues" evidence="1">
    <location>
        <begin position="45"/>
        <end position="56"/>
    </location>
</feature>
<dbReference type="Proteomes" id="UP000233551">
    <property type="component" value="Unassembled WGS sequence"/>
</dbReference>
<protein>
    <submittedName>
        <fullName evidence="2">Uncharacterized protein</fullName>
    </submittedName>
</protein>
<evidence type="ECO:0000256" key="1">
    <source>
        <dbReference type="SAM" id="MobiDB-lite"/>
    </source>
</evidence>